<feature type="transmembrane region" description="Helical" evidence="6">
    <location>
        <begin position="249"/>
        <end position="273"/>
    </location>
</feature>
<gene>
    <name evidence="8" type="ORF">CRH09_07960</name>
</gene>
<dbReference type="InterPro" id="IPR000412">
    <property type="entry name" value="ABC_2_transport"/>
</dbReference>
<keyword evidence="5" id="KW-0046">Antibiotic resistance</keyword>
<name>A0A291RF19_9NOCA</name>
<keyword evidence="4 6" id="KW-0472">Membrane</keyword>
<evidence type="ECO:0000256" key="1">
    <source>
        <dbReference type="ARBA" id="ARBA00004141"/>
    </source>
</evidence>
<dbReference type="RefSeq" id="WP_098693359.1">
    <property type="nucleotide sequence ID" value="NZ_CP023778.1"/>
</dbReference>
<protein>
    <recommendedName>
        <fullName evidence="6">Transport permease protein</fullName>
    </recommendedName>
</protein>
<dbReference type="Proteomes" id="UP000221961">
    <property type="component" value="Chromosome"/>
</dbReference>
<dbReference type="InterPro" id="IPR013525">
    <property type="entry name" value="ABC2_TM"/>
</dbReference>
<evidence type="ECO:0000256" key="3">
    <source>
        <dbReference type="ARBA" id="ARBA00022989"/>
    </source>
</evidence>
<keyword evidence="6" id="KW-0813">Transport</keyword>
<dbReference type="EMBL" id="CP023778">
    <property type="protein sequence ID" value="ATL66153.1"/>
    <property type="molecule type" value="Genomic_DNA"/>
</dbReference>
<dbReference type="Pfam" id="PF01061">
    <property type="entry name" value="ABC2_membrane"/>
    <property type="match status" value="1"/>
</dbReference>
<evidence type="ECO:0000313" key="8">
    <source>
        <dbReference type="EMBL" id="ATL66153.1"/>
    </source>
</evidence>
<comment type="similarity">
    <text evidence="6">Belongs to the ABC-2 integral membrane protein family.</text>
</comment>
<dbReference type="GO" id="GO:0043190">
    <property type="term" value="C:ATP-binding cassette (ABC) transporter complex"/>
    <property type="evidence" value="ECO:0007669"/>
    <property type="project" value="InterPro"/>
</dbReference>
<reference evidence="8 9" key="1">
    <citation type="submission" date="2017-10" db="EMBL/GenBank/DDBJ databases">
        <title>Comparative genomics between pathogenic Norcardia.</title>
        <authorList>
            <person name="Zeng L."/>
        </authorList>
    </citation>
    <scope>NUCLEOTIDE SEQUENCE [LARGE SCALE GENOMIC DNA]</scope>
    <source>
        <strain evidence="8 9">NC_YFY_NT001</strain>
    </source>
</reference>
<accession>A0A291RF19</accession>
<dbReference type="GeneID" id="88357366"/>
<evidence type="ECO:0000256" key="4">
    <source>
        <dbReference type="ARBA" id="ARBA00023136"/>
    </source>
</evidence>
<keyword evidence="3 6" id="KW-1133">Transmembrane helix</keyword>
<dbReference type="PANTHER" id="PTHR43229:SF2">
    <property type="entry name" value="NODULATION PROTEIN J"/>
    <property type="match status" value="1"/>
</dbReference>
<dbReference type="InterPro" id="IPR047817">
    <property type="entry name" value="ABC2_TM_bact-type"/>
</dbReference>
<organism evidence="8 9">
    <name type="scientific">Nocardia terpenica</name>
    <dbReference type="NCBI Taxonomy" id="455432"/>
    <lineage>
        <taxon>Bacteria</taxon>
        <taxon>Bacillati</taxon>
        <taxon>Actinomycetota</taxon>
        <taxon>Actinomycetes</taxon>
        <taxon>Mycobacteriales</taxon>
        <taxon>Nocardiaceae</taxon>
        <taxon>Nocardia</taxon>
    </lineage>
</organism>
<sequence>MTTVSHADTAATGLARPVRSAARTGSSLGTFGALLARDLFVMVREVRPFLVQVVLQRLVMVFVFGVVLGKLGLATPAMVKILLPGVVSMTIFGAAVQNTALPMAIDFAAGREIEDRLLAPISVTAVAIEKVVFGAIRGLIGGIIITPVGLAMLGGHWPLSALPAVVGISVLGALAGAAMGLVIGTSVAARHINVVFAAVLLPMTFTGGVQFPFFGLEKLRWFQVVAAANPMTYLSEGIRWLVMPDMHSIALWIDAAVLLGATAVLLVIGCAGFRRRAQD</sequence>
<dbReference type="GO" id="GO:0140359">
    <property type="term" value="F:ABC-type transporter activity"/>
    <property type="evidence" value="ECO:0007669"/>
    <property type="project" value="InterPro"/>
</dbReference>
<feature type="transmembrane region" description="Helical" evidence="6">
    <location>
        <begin position="157"/>
        <end position="182"/>
    </location>
</feature>
<dbReference type="InterPro" id="IPR051784">
    <property type="entry name" value="Nod_factor_ABC_transporter"/>
</dbReference>
<evidence type="ECO:0000256" key="6">
    <source>
        <dbReference type="RuleBase" id="RU361157"/>
    </source>
</evidence>
<dbReference type="PIRSF" id="PIRSF006648">
    <property type="entry name" value="DrrB"/>
    <property type="match status" value="1"/>
</dbReference>
<keyword evidence="6" id="KW-1003">Cell membrane</keyword>
<proteinExistence type="inferred from homology"/>
<evidence type="ECO:0000256" key="5">
    <source>
        <dbReference type="ARBA" id="ARBA00023251"/>
    </source>
</evidence>
<dbReference type="GO" id="GO:0046677">
    <property type="term" value="P:response to antibiotic"/>
    <property type="evidence" value="ECO:0007669"/>
    <property type="project" value="UniProtKB-KW"/>
</dbReference>
<feature type="transmembrane region" description="Helical" evidence="6">
    <location>
        <begin position="81"/>
        <end position="105"/>
    </location>
</feature>
<evidence type="ECO:0000313" key="9">
    <source>
        <dbReference type="Proteomes" id="UP000221961"/>
    </source>
</evidence>
<comment type="subcellular location">
    <subcellularLocation>
        <location evidence="6">Cell membrane</location>
        <topology evidence="6">Multi-pass membrane protein</topology>
    </subcellularLocation>
    <subcellularLocation>
        <location evidence="1">Membrane</location>
        <topology evidence="1">Multi-pass membrane protein</topology>
    </subcellularLocation>
</comment>
<dbReference type="AlphaFoldDB" id="A0A291RF19"/>
<feature type="transmembrane region" description="Helical" evidence="6">
    <location>
        <begin position="49"/>
        <end position="69"/>
    </location>
</feature>
<feature type="domain" description="ABC transmembrane type-2" evidence="7">
    <location>
        <begin position="48"/>
        <end position="276"/>
    </location>
</feature>
<evidence type="ECO:0000256" key="2">
    <source>
        <dbReference type="ARBA" id="ARBA00022692"/>
    </source>
</evidence>
<keyword evidence="2 6" id="KW-0812">Transmembrane</keyword>
<dbReference type="PROSITE" id="PS51012">
    <property type="entry name" value="ABC_TM2"/>
    <property type="match status" value="1"/>
</dbReference>
<feature type="transmembrane region" description="Helical" evidence="6">
    <location>
        <begin position="117"/>
        <end position="145"/>
    </location>
</feature>
<feature type="transmembrane region" description="Helical" evidence="6">
    <location>
        <begin position="194"/>
        <end position="214"/>
    </location>
</feature>
<dbReference type="PANTHER" id="PTHR43229">
    <property type="entry name" value="NODULATION PROTEIN J"/>
    <property type="match status" value="1"/>
</dbReference>
<evidence type="ECO:0000259" key="7">
    <source>
        <dbReference type="PROSITE" id="PS51012"/>
    </source>
</evidence>
<dbReference type="KEGG" id="ntp:CRH09_07960"/>